<sequence length="209" mass="23056">MSLETETFTLGMSTLQRDPQPVAPKLLDIHDASRDKIVIRPRCKEFAKTKRRTLACFTSLEVFSVPELSSSRSTTSTGTSSSNSQAVSSPLEPKTRDTSQVSPPAQNDKAMEPEEPKADGKKTKRPSRFGPVITVASGRIEKSPKASPVKHVADTIQRCIPASQSQSNTRYTCTCPDPKRCPRCRLVALADRFCAIVVAREQRLKMHDI</sequence>
<name>A0A369JS82_HYPMA</name>
<gene>
    <name evidence="2" type="ORF">Hypma_007914</name>
</gene>
<evidence type="ECO:0000256" key="1">
    <source>
        <dbReference type="SAM" id="MobiDB-lite"/>
    </source>
</evidence>
<dbReference type="Proteomes" id="UP000076154">
    <property type="component" value="Unassembled WGS sequence"/>
</dbReference>
<comment type="caution">
    <text evidence="2">The sequence shown here is derived from an EMBL/GenBank/DDBJ whole genome shotgun (WGS) entry which is preliminary data.</text>
</comment>
<evidence type="ECO:0000313" key="3">
    <source>
        <dbReference type="Proteomes" id="UP000076154"/>
    </source>
</evidence>
<dbReference type="EMBL" id="LUEZ02000041">
    <property type="protein sequence ID" value="RDB25151.1"/>
    <property type="molecule type" value="Genomic_DNA"/>
</dbReference>
<accession>A0A369JS82</accession>
<proteinExistence type="predicted"/>
<keyword evidence="3" id="KW-1185">Reference proteome</keyword>
<feature type="compositionally biased region" description="Low complexity" evidence="1">
    <location>
        <begin position="69"/>
        <end position="89"/>
    </location>
</feature>
<feature type="compositionally biased region" description="Basic and acidic residues" evidence="1">
    <location>
        <begin position="109"/>
        <end position="121"/>
    </location>
</feature>
<reference evidence="2" key="1">
    <citation type="submission" date="2018-04" db="EMBL/GenBank/DDBJ databases">
        <title>Whole genome sequencing of Hypsizygus marmoreus.</title>
        <authorList>
            <person name="Choi I.-G."/>
            <person name="Min B."/>
            <person name="Kim J.-G."/>
            <person name="Kim S."/>
            <person name="Oh Y.-L."/>
            <person name="Kong W.-S."/>
            <person name="Park H."/>
            <person name="Jeong J."/>
            <person name="Song E.-S."/>
        </authorList>
    </citation>
    <scope>NUCLEOTIDE SEQUENCE [LARGE SCALE GENOMIC DNA]</scope>
    <source>
        <strain evidence="2">51987-8</strain>
    </source>
</reference>
<protein>
    <submittedName>
        <fullName evidence="2">Uncharacterized protein</fullName>
    </submittedName>
</protein>
<feature type="region of interest" description="Disordered" evidence="1">
    <location>
        <begin position="67"/>
        <end position="129"/>
    </location>
</feature>
<evidence type="ECO:0000313" key="2">
    <source>
        <dbReference type="EMBL" id="RDB25151.1"/>
    </source>
</evidence>
<dbReference type="InParanoid" id="A0A369JS82"/>
<organism evidence="2 3">
    <name type="scientific">Hypsizygus marmoreus</name>
    <name type="common">White beech mushroom</name>
    <name type="synonym">Agaricus marmoreus</name>
    <dbReference type="NCBI Taxonomy" id="39966"/>
    <lineage>
        <taxon>Eukaryota</taxon>
        <taxon>Fungi</taxon>
        <taxon>Dikarya</taxon>
        <taxon>Basidiomycota</taxon>
        <taxon>Agaricomycotina</taxon>
        <taxon>Agaricomycetes</taxon>
        <taxon>Agaricomycetidae</taxon>
        <taxon>Agaricales</taxon>
        <taxon>Tricholomatineae</taxon>
        <taxon>Lyophyllaceae</taxon>
        <taxon>Hypsizygus</taxon>
    </lineage>
</organism>
<dbReference type="OrthoDB" id="3061550at2759"/>
<dbReference type="AlphaFoldDB" id="A0A369JS82"/>